<dbReference type="Gene3D" id="1.10.10.10">
    <property type="entry name" value="Winged helix-like DNA-binding domain superfamily/Winged helix DNA-binding domain"/>
    <property type="match status" value="1"/>
</dbReference>
<sequence>MSEAIVEALKAIAHPLRFRILGTLADGEHNVGEIEEASGITQPALSQQLAILRKADLVTTRREAKQVYYAIAPEELGKVTDALSAMLPEAEDQGEAATPHARRTGAAVFARLNI</sequence>
<dbReference type="RefSeq" id="WP_136694149.1">
    <property type="nucleotide sequence ID" value="NZ_SSHH01000003.1"/>
</dbReference>
<comment type="caution">
    <text evidence="5">The sequence shown here is derived from an EMBL/GenBank/DDBJ whole genome shotgun (WGS) entry which is preliminary data.</text>
</comment>
<dbReference type="InterPro" id="IPR001845">
    <property type="entry name" value="HTH_ArsR_DNA-bd_dom"/>
</dbReference>
<dbReference type="NCBIfam" id="NF033788">
    <property type="entry name" value="HTH_metalloreg"/>
    <property type="match status" value="1"/>
</dbReference>
<dbReference type="PROSITE" id="PS50987">
    <property type="entry name" value="HTH_ARSR_2"/>
    <property type="match status" value="1"/>
</dbReference>
<dbReference type="AlphaFoldDB" id="A0A4T3F0H0"/>
<dbReference type="InterPro" id="IPR051011">
    <property type="entry name" value="Metal_resp_trans_reg"/>
</dbReference>
<dbReference type="EMBL" id="SSHH01000003">
    <property type="protein sequence ID" value="TIX49672.1"/>
    <property type="molecule type" value="Genomic_DNA"/>
</dbReference>
<keyword evidence="3" id="KW-0804">Transcription</keyword>
<dbReference type="Pfam" id="PF01022">
    <property type="entry name" value="HTH_5"/>
    <property type="match status" value="1"/>
</dbReference>
<evidence type="ECO:0000256" key="3">
    <source>
        <dbReference type="ARBA" id="ARBA00023163"/>
    </source>
</evidence>
<dbReference type="PANTHER" id="PTHR43132:SF2">
    <property type="entry name" value="ARSENICAL RESISTANCE OPERON REPRESSOR ARSR-RELATED"/>
    <property type="match status" value="1"/>
</dbReference>
<dbReference type="SMART" id="SM00418">
    <property type="entry name" value="HTH_ARSR"/>
    <property type="match status" value="1"/>
</dbReference>
<reference evidence="5 6" key="1">
    <citation type="submission" date="2019-04" db="EMBL/GenBank/DDBJ databases">
        <title>Altererythrobacter aquimixticola sp. nov., isolated from sediment of junction between the ocean and a freshwater spring.</title>
        <authorList>
            <person name="Yoon J.-H."/>
        </authorList>
    </citation>
    <scope>NUCLEOTIDE SEQUENCE [LARGE SCALE GENOMIC DNA]</scope>
    <source>
        <strain evidence="5 6">SSKS-13</strain>
    </source>
</reference>
<evidence type="ECO:0000313" key="5">
    <source>
        <dbReference type="EMBL" id="TIX49672.1"/>
    </source>
</evidence>
<proteinExistence type="predicted"/>
<accession>A0A4T3F0H0</accession>
<feature type="domain" description="HTH arsR-type" evidence="4">
    <location>
        <begin position="1"/>
        <end position="91"/>
    </location>
</feature>
<dbReference type="InterPro" id="IPR011991">
    <property type="entry name" value="ArsR-like_HTH"/>
</dbReference>
<organism evidence="5 6">
    <name type="scientific">Alteraurantiacibacter aquimixticola</name>
    <dbReference type="NCBI Taxonomy" id="2489173"/>
    <lineage>
        <taxon>Bacteria</taxon>
        <taxon>Pseudomonadati</taxon>
        <taxon>Pseudomonadota</taxon>
        <taxon>Alphaproteobacteria</taxon>
        <taxon>Sphingomonadales</taxon>
        <taxon>Erythrobacteraceae</taxon>
        <taxon>Alteraurantiacibacter</taxon>
    </lineage>
</organism>
<keyword evidence="2" id="KW-0238">DNA-binding</keyword>
<dbReference type="SUPFAM" id="SSF46785">
    <property type="entry name" value="Winged helix' DNA-binding domain"/>
    <property type="match status" value="1"/>
</dbReference>
<evidence type="ECO:0000256" key="2">
    <source>
        <dbReference type="ARBA" id="ARBA00023125"/>
    </source>
</evidence>
<evidence type="ECO:0000313" key="6">
    <source>
        <dbReference type="Proteomes" id="UP000309389"/>
    </source>
</evidence>
<keyword evidence="1" id="KW-0805">Transcription regulation</keyword>
<dbReference type="CDD" id="cd00090">
    <property type="entry name" value="HTH_ARSR"/>
    <property type="match status" value="1"/>
</dbReference>
<name>A0A4T3F0H0_9SPHN</name>
<dbReference type="InterPro" id="IPR036390">
    <property type="entry name" value="WH_DNA-bd_sf"/>
</dbReference>
<keyword evidence="6" id="KW-1185">Reference proteome</keyword>
<dbReference type="OrthoDB" id="194599at2"/>
<evidence type="ECO:0000259" key="4">
    <source>
        <dbReference type="PROSITE" id="PS50987"/>
    </source>
</evidence>
<dbReference type="PRINTS" id="PR00778">
    <property type="entry name" value="HTHARSR"/>
</dbReference>
<dbReference type="PANTHER" id="PTHR43132">
    <property type="entry name" value="ARSENICAL RESISTANCE OPERON REPRESSOR ARSR-RELATED"/>
    <property type="match status" value="1"/>
</dbReference>
<dbReference type="GO" id="GO:0003677">
    <property type="term" value="F:DNA binding"/>
    <property type="evidence" value="ECO:0007669"/>
    <property type="project" value="UniProtKB-KW"/>
</dbReference>
<dbReference type="GO" id="GO:0003700">
    <property type="term" value="F:DNA-binding transcription factor activity"/>
    <property type="evidence" value="ECO:0007669"/>
    <property type="project" value="InterPro"/>
</dbReference>
<protein>
    <submittedName>
        <fullName evidence="5">ArsR family transcriptional regulator</fullName>
    </submittedName>
</protein>
<gene>
    <name evidence="5" type="ORF">E5222_12710</name>
</gene>
<evidence type="ECO:0000256" key="1">
    <source>
        <dbReference type="ARBA" id="ARBA00023015"/>
    </source>
</evidence>
<dbReference type="InterPro" id="IPR036388">
    <property type="entry name" value="WH-like_DNA-bd_sf"/>
</dbReference>
<dbReference type="Proteomes" id="UP000309389">
    <property type="component" value="Unassembled WGS sequence"/>
</dbReference>